<feature type="region of interest" description="Disordered" evidence="1">
    <location>
        <begin position="1"/>
        <end position="31"/>
    </location>
</feature>
<reference evidence="2 3" key="1">
    <citation type="submission" date="2008-03" db="EMBL/GenBank/DDBJ databases">
        <title>The Genome Sequence of Verticillium dahliae VdLs.17.</title>
        <authorList>
            <consortium name="The Broad Institute Genome Sequencing Platform"/>
            <person name="Ma L.-J.J."/>
            <person name="Klosterman S.J."/>
            <person name="Subbarao K."/>
            <person name="Dobinson K."/>
            <person name="Veronese P."/>
            <person name="Kang S."/>
            <person name="Gold S.E."/>
            <person name="Young S."/>
            <person name="Jaffe D."/>
            <person name="Gnerre S."/>
            <person name="Berlin A."/>
            <person name="Heiman D."/>
            <person name="Hepburn T."/>
            <person name="Sykes S."/>
            <person name="Alvarado L."/>
            <person name="Kodira C.D."/>
            <person name="Lander E."/>
            <person name="Galagan J."/>
            <person name="Nusbaum C."/>
            <person name="Birren B."/>
        </authorList>
    </citation>
    <scope>NUCLEOTIDE SEQUENCE [LARGE SCALE GENOMIC DNA]</scope>
    <source>
        <strain evidence="3">VdLs.17 / ATCC MYA-4575 / FGSC 10137</strain>
    </source>
</reference>
<evidence type="ECO:0000256" key="1">
    <source>
        <dbReference type="SAM" id="MobiDB-lite"/>
    </source>
</evidence>
<keyword evidence="3" id="KW-1185">Reference proteome</keyword>
<dbReference type="KEGG" id="vda:VDAG_05733"/>
<dbReference type="GeneID" id="20707196"/>
<feature type="compositionally biased region" description="Basic and acidic residues" evidence="1">
    <location>
        <begin position="1"/>
        <end position="12"/>
    </location>
</feature>
<feature type="region of interest" description="Disordered" evidence="1">
    <location>
        <begin position="52"/>
        <end position="77"/>
    </location>
</feature>
<sequence>MGWAWETREGRGRGCVGDNKPDASAVSGGTGLQVHSMGADLWASFECRSRGQTQGTISDKGAPTTPLHAGRHQQGISVRTDTCRHMYRTKSQVLQGDAPRHPAGIPCNDLQKYLFQPSPTPVTDVTHLGNKCTGSSGAHLTSTSPQSRHSHALPSAASPAPSSNPSCAARSLPPAGAEACTAVIDKNTGSTCGFRHAAVYPPKEGIENLAWF</sequence>
<evidence type="ECO:0000313" key="3">
    <source>
        <dbReference type="Proteomes" id="UP000001611"/>
    </source>
</evidence>
<accession>G2X6F1</accession>
<proteinExistence type="predicted"/>
<dbReference type="eggNOG" id="ENOG502T5HH">
    <property type="taxonomic scope" value="Eukaryota"/>
</dbReference>
<feature type="compositionally biased region" description="Polar residues" evidence="1">
    <location>
        <begin position="133"/>
        <end position="146"/>
    </location>
</feature>
<organism evidence="2 3">
    <name type="scientific">Verticillium dahliae (strain VdLs.17 / ATCC MYA-4575 / FGSC 10137)</name>
    <name type="common">Verticillium wilt</name>
    <dbReference type="NCBI Taxonomy" id="498257"/>
    <lineage>
        <taxon>Eukaryota</taxon>
        <taxon>Fungi</taxon>
        <taxon>Dikarya</taxon>
        <taxon>Ascomycota</taxon>
        <taxon>Pezizomycotina</taxon>
        <taxon>Sordariomycetes</taxon>
        <taxon>Hypocreomycetidae</taxon>
        <taxon>Glomerellales</taxon>
        <taxon>Plectosphaerellaceae</taxon>
        <taxon>Verticillium</taxon>
    </lineage>
</organism>
<dbReference type="InParanoid" id="G2X6F1"/>
<dbReference type="EMBL" id="DS572705">
    <property type="protein sequence ID" value="EGY14569.1"/>
    <property type="molecule type" value="Genomic_DNA"/>
</dbReference>
<feature type="compositionally biased region" description="Low complexity" evidence="1">
    <location>
        <begin position="152"/>
        <end position="171"/>
    </location>
</feature>
<dbReference type="RefSeq" id="XP_009653425.1">
    <property type="nucleotide sequence ID" value="XM_009655130.1"/>
</dbReference>
<dbReference type="HOGENOM" id="CLU_1300535_0_0_1"/>
<name>G2X6F1_VERDV</name>
<gene>
    <name evidence="2" type="ORF">VDAG_05733</name>
</gene>
<feature type="region of interest" description="Disordered" evidence="1">
    <location>
        <begin position="133"/>
        <end position="171"/>
    </location>
</feature>
<dbReference type="Proteomes" id="UP000001611">
    <property type="component" value="Chromosome 4"/>
</dbReference>
<protein>
    <submittedName>
        <fullName evidence="2">Uncharacterized protein</fullName>
    </submittedName>
</protein>
<dbReference type="AlphaFoldDB" id="G2X6F1"/>
<evidence type="ECO:0000313" key="2">
    <source>
        <dbReference type="EMBL" id="EGY14569.1"/>
    </source>
</evidence>